<gene>
    <name evidence="7" type="ORF">MGAL_10B081703</name>
</gene>
<keyword evidence="1" id="KW-0479">Metal-binding</keyword>
<feature type="compositionally biased region" description="Basic and acidic residues" evidence="5">
    <location>
        <begin position="587"/>
        <end position="601"/>
    </location>
</feature>
<dbReference type="SUPFAM" id="SSF81606">
    <property type="entry name" value="PP2C-like"/>
    <property type="match status" value="1"/>
</dbReference>
<evidence type="ECO:0000313" key="7">
    <source>
        <dbReference type="EMBL" id="VDI60185.1"/>
    </source>
</evidence>
<dbReference type="PANTHER" id="PTHR47992">
    <property type="entry name" value="PROTEIN PHOSPHATASE"/>
    <property type="match status" value="1"/>
</dbReference>
<dbReference type="Proteomes" id="UP000596742">
    <property type="component" value="Unassembled WGS sequence"/>
</dbReference>
<organism evidence="7 8">
    <name type="scientific">Mytilus galloprovincialis</name>
    <name type="common">Mediterranean mussel</name>
    <dbReference type="NCBI Taxonomy" id="29158"/>
    <lineage>
        <taxon>Eukaryota</taxon>
        <taxon>Metazoa</taxon>
        <taxon>Spiralia</taxon>
        <taxon>Lophotrochozoa</taxon>
        <taxon>Mollusca</taxon>
        <taxon>Bivalvia</taxon>
        <taxon>Autobranchia</taxon>
        <taxon>Pteriomorphia</taxon>
        <taxon>Mytilida</taxon>
        <taxon>Mytiloidea</taxon>
        <taxon>Mytilidae</taxon>
        <taxon>Mytilinae</taxon>
        <taxon>Mytilus</taxon>
    </lineage>
</organism>
<feature type="domain" description="PPM-type phosphatase" evidence="6">
    <location>
        <begin position="11"/>
        <end position="329"/>
    </location>
</feature>
<comment type="caution">
    <text evidence="7">The sequence shown here is derived from an EMBL/GenBank/DDBJ whole genome shotgun (WGS) entry which is preliminary data.</text>
</comment>
<comment type="similarity">
    <text evidence="4">Belongs to the PP2C family.</text>
</comment>
<dbReference type="GO" id="GO:0004722">
    <property type="term" value="F:protein serine/threonine phosphatase activity"/>
    <property type="evidence" value="ECO:0007669"/>
    <property type="project" value="UniProtKB-EC"/>
</dbReference>
<dbReference type="PROSITE" id="PS51746">
    <property type="entry name" value="PPM_2"/>
    <property type="match status" value="1"/>
</dbReference>
<reference evidence="7" key="1">
    <citation type="submission" date="2018-11" db="EMBL/GenBank/DDBJ databases">
        <authorList>
            <person name="Alioto T."/>
            <person name="Alioto T."/>
        </authorList>
    </citation>
    <scope>NUCLEOTIDE SEQUENCE</scope>
</reference>
<dbReference type="Gene3D" id="3.60.40.10">
    <property type="entry name" value="PPM-type phosphatase domain"/>
    <property type="match status" value="1"/>
</dbReference>
<sequence>MSSYKIGVNLRVTENSNQGGRKYMEDTHAIRFVKNDEGGFEFAYFGIFDGHGGGEASKFAREHLLDEITKYECFWNDNDEDVLHAIKSGFLDVHFAMWREVDRWPKTSSGFRSTSGTTASIAIIKNSKLYIGHVGDSGIALGYDDSGSEKFIRPKGTMLTIDHKPDSPEEKKRIEECGGQVVAKSGVQRVVWNRPRNQHQGPIRRSTPIDRIPFLAVARSLGDLWSYNYLNEQFVVSPEPDVSVRKLDPARDKCLVLGSDGMWNMVSAEESVSVVVDLEYHFEYKVINDPTAPVSYWINPAEKLVQRALNKWKSRLMRADNTSCVVVLIDPLGPRKLSLLKKEREENLRRIRESKEKQTIPVKMSTRSSPRKPLESDSDSGKNDVKKTSPKSAPSSPRNDNVHKGVVSPVSTEKTRRMSVPNSMEFDLDDSIQAASINKKLNFTPSTVREKMSRAVDISDQILAQGSASAMKKASEMLTHGHRGIMARKIDDQLCPESASAMKKANRTNSKHTDLQFNNNAVVDNSHFTRTRQRHSSDAVLTLKTPHQTNPMTLLKGVVGKSLTENKTESQCRNVLTENSKQSNKVNSHDQHKAKGKIDIHSKEDQSICDSAAFKLRTKEEINERLGHGHQLRNSSKKGVVSKPSSTALRRLSSDSIKNTTRTSMRLRKINPRSQRCKSQTENKNFVSKFKLGGLKRKRTFSEGAPVSKKVCRS</sequence>
<accession>A0A8B6G837</accession>
<feature type="region of interest" description="Disordered" evidence="5">
    <location>
        <begin position="578"/>
        <end position="601"/>
    </location>
</feature>
<feature type="compositionally biased region" description="Low complexity" evidence="5">
    <location>
        <begin position="637"/>
        <end position="646"/>
    </location>
</feature>
<dbReference type="SMART" id="SM00332">
    <property type="entry name" value="PP2Cc"/>
    <property type="match status" value="1"/>
</dbReference>
<dbReference type="InterPro" id="IPR001932">
    <property type="entry name" value="PPM-type_phosphatase-like_dom"/>
</dbReference>
<feature type="region of interest" description="Disordered" evidence="5">
    <location>
        <begin position="350"/>
        <end position="419"/>
    </location>
</feature>
<dbReference type="FunFam" id="3.60.40.10:FF:000060">
    <property type="entry name" value="Protein phosphatase 2c"/>
    <property type="match status" value="1"/>
</dbReference>
<dbReference type="EC" id="3.1.3.16" evidence="7"/>
<evidence type="ECO:0000313" key="8">
    <source>
        <dbReference type="Proteomes" id="UP000596742"/>
    </source>
</evidence>
<evidence type="ECO:0000256" key="3">
    <source>
        <dbReference type="ARBA" id="ARBA00022912"/>
    </source>
</evidence>
<evidence type="ECO:0000256" key="4">
    <source>
        <dbReference type="RuleBase" id="RU003465"/>
    </source>
</evidence>
<keyword evidence="3 4" id="KW-0904">Protein phosphatase</keyword>
<evidence type="ECO:0000256" key="5">
    <source>
        <dbReference type="SAM" id="MobiDB-lite"/>
    </source>
</evidence>
<protein>
    <submittedName>
        <fullName evidence="7">Protein phosphatase 1D</fullName>
        <ecNumber evidence="7">3.1.3.16</ecNumber>
    </submittedName>
</protein>
<dbReference type="PROSITE" id="PS01032">
    <property type="entry name" value="PPM_1"/>
    <property type="match status" value="1"/>
</dbReference>
<keyword evidence="2 4" id="KW-0378">Hydrolase</keyword>
<dbReference type="InterPro" id="IPR015655">
    <property type="entry name" value="PP2C"/>
</dbReference>
<name>A0A8B6G837_MYTGA</name>
<evidence type="ECO:0000256" key="1">
    <source>
        <dbReference type="ARBA" id="ARBA00022723"/>
    </source>
</evidence>
<dbReference type="OrthoDB" id="10025511at2759"/>
<evidence type="ECO:0000259" key="6">
    <source>
        <dbReference type="PROSITE" id="PS51746"/>
    </source>
</evidence>
<dbReference type="AlphaFoldDB" id="A0A8B6G837"/>
<dbReference type="InterPro" id="IPR000222">
    <property type="entry name" value="PP2C_BS"/>
</dbReference>
<dbReference type="InterPro" id="IPR036457">
    <property type="entry name" value="PPM-type-like_dom_sf"/>
</dbReference>
<dbReference type="CDD" id="cd00143">
    <property type="entry name" value="PP2Cc"/>
    <property type="match status" value="1"/>
</dbReference>
<evidence type="ECO:0000256" key="2">
    <source>
        <dbReference type="ARBA" id="ARBA00022801"/>
    </source>
</evidence>
<feature type="region of interest" description="Disordered" evidence="5">
    <location>
        <begin position="627"/>
        <end position="660"/>
    </location>
</feature>
<dbReference type="Pfam" id="PF00481">
    <property type="entry name" value="PP2C"/>
    <property type="match status" value="1"/>
</dbReference>
<feature type="compositionally biased region" description="Basic and acidic residues" evidence="5">
    <location>
        <begin position="372"/>
        <end position="387"/>
    </location>
</feature>
<dbReference type="GO" id="GO:0046872">
    <property type="term" value="F:metal ion binding"/>
    <property type="evidence" value="ECO:0007669"/>
    <property type="project" value="UniProtKB-KW"/>
</dbReference>
<proteinExistence type="inferred from homology"/>
<dbReference type="EMBL" id="UYJE01008020">
    <property type="protein sequence ID" value="VDI60185.1"/>
    <property type="molecule type" value="Genomic_DNA"/>
</dbReference>
<keyword evidence="8" id="KW-1185">Reference proteome</keyword>